<feature type="compositionally biased region" description="Low complexity" evidence="1">
    <location>
        <begin position="174"/>
        <end position="185"/>
    </location>
</feature>
<organism evidence="2 3">
    <name type="scientific">Malus baccata</name>
    <name type="common">Siberian crab apple</name>
    <name type="synonym">Pyrus baccata</name>
    <dbReference type="NCBI Taxonomy" id="106549"/>
    <lineage>
        <taxon>Eukaryota</taxon>
        <taxon>Viridiplantae</taxon>
        <taxon>Streptophyta</taxon>
        <taxon>Embryophyta</taxon>
        <taxon>Tracheophyta</taxon>
        <taxon>Spermatophyta</taxon>
        <taxon>Magnoliopsida</taxon>
        <taxon>eudicotyledons</taxon>
        <taxon>Gunneridae</taxon>
        <taxon>Pentapetalae</taxon>
        <taxon>rosids</taxon>
        <taxon>fabids</taxon>
        <taxon>Rosales</taxon>
        <taxon>Rosaceae</taxon>
        <taxon>Amygdaloideae</taxon>
        <taxon>Maleae</taxon>
        <taxon>Malus</taxon>
    </lineage>
</organism>
<sequence>MYQGFNFIAISATLVIHGQNNISGFTVAPRNSRSGGALVSLLDCEQPKRPLNDSSISITTRMFKGSMGAGGYNQVNSSKNVSKAMSLRLRVSSMTDMSQGNDSSATQNNPEELGDLCQGHKCELVSGLKQLSQREDYDAESNAKYLLIEMAGDVVCYCYNEKSQTVRNEEEMAMDSSTSASSDGSRNLSCGHKH</sequence>
<comment type="caution">
    <text evidence="2">The sequence shown here is derived from an EMBL/GenBank/DDBJ whole genome shotgun (WGS) entry which is preliminary data.</text>
</comment>
<feature type="region of interest" description="Disordered" evidence="1">
    <location>
        <begin position="169"/>
        <end position="194"/>
    </location>
</feature>
<dbReference type="AlphaFoldDB" id="A0A540N441"/>
<evidence type="ECO:0000256" key="1">
    <source>
        <dbReference type="SAM" id="MobiDB-lite"/>
    </source>
</evidence>
<reference evidence="2 3" key="1">
    <citation type="journal article" date="2019" name="G3 (Bethesda)">
        <title>Sequencing of a Wild Apple (Malus baccata) Genome Unravels the Differences Between Cultivated and Wild Apple Species Regarding Disease Resistance and Cold Tolerance.</title>
        <authorList>
            <person name="Chen X."/>
        </authorList>
    </citation>
    <scope>NUCLEOTIDE SEQUENCE [LARGE SCALE GENOMIC DNA]</scope>
    <source>
        <strain evidence="3">cv. Shandingzi</strain>
        <tissue evidence="2">Leaves</tissue>
    </source>
</reference>
<gene>
    <name evidence="2" type="ORF">C1H46_008509</name>
</gene>
<dbReference type="Proteomes" id="UP000315295">
    <property type="component" value="Unassembled WGS sequence"/>
</dbReference>
<dbReference type="EMBL" id="VIEB01000114">
    <property type="protein sequence ID" value="TQE05826.1"/>
    <property type="molecule type" value="Genomic_DNA"/>
</dbReference>
<evidence type="ECO:0000313" key="3">
    <source>
        <dbReference type="Proteomes" id="UP000315295"/>
    </source>
</evidence>
<proteinExistence type="predicted"/>
<protein>
    <submittedName>
        <fullName evidence="2">Uncharacterized protein</fullName>
    </submittedName>
</protein>
<name>A0A540N441_MALBA</name>
<evidence type="ECO:0000313" key="2">
    <source>
        <dbReference type="EMBL" id="TQE05826.1"/>
    </source>
</evidence>
<keyword evidence="3" id="KW-1185">Reference proteome</keyword>
<accession>A0A540N441</accession>